<feature type="transmembrane region" description="Helical" evidence="7">
    <location>
        <begin position="39"/>
        <end position="65"/>
    </location>
</feature>
<feature type="transmembrane region" description="Helical" evidence="7">
    <location>
        <begin position="146"/>
        <end position="165"/>
    </location>
</feature>
<evidence type="ECO:0000313" key="9">
    <source>
        <dbReference type="Proteomes" id="UP000271003"/>
    </source>
</evidence>
<dbReference type="PANTHER" id="PTHR30213:SF0">
    <property type="entry name" value="UPF0761 MEMBRANE PROTEIN YIHY"/>
    <property type="match status" value="1"/>
</dbReference>
<evidence type="ECO:0000256" key="7">
    <source>
        <dbReference type="SAM" id="Phobius"/>
    </source>
</evidence>
<feature type="region of interest" description="Disordered" evidence="6">
    <location>
        <begin position="430"/>
        <end position="455"/>
    </location>
</feature>
<evidence type="ECO:0000256" key="3">
    <source>
        <dbReference type="ARBA" id="ARBA00022692"/>
    </source>
</evidence>
<dbReference type="InterPro" id="IPR036390">
    <property type="entry name" value="WH_DNA-bd_sf"/>
</dbReference>
<dbReference type="InterPro" id="IPR017039">
    <property type="entry name" value="Virul_fac_BrkB"/>
</dbReference>
<dbReference type="KEGG" id="sutt:SUTMEG_10000"/>
<dbReference type="InterPro" id="IPR036388">
    <property type="entry name" value="WH-like_DNA-bd_sf"/>
</dbReference>
<feature type="compositionally biased region" description="Low complexity" evidence="6">
    <location>
        <begin position="434"/>
        <end position="449"/>
    </location>
</feature>
<dbReference type="Proteomes" id="UP000271003">
    <property type="component" value="Chromosome"/>
</dbReference>
<dbReference type="NCBIfam" id="TIGR00765">
    <property type="entry name" value="yihY_not_rbn"/>
    <property type="match status" value="1"/>
</dbReference>
<dbReference type="SUPFAM" id="SSF46785">
    <property type="entry name" value="Winged helix' DNA-binding domain"/>
    <property type="match status" value="1"/>
</dbReference>
<dbReference type="RefSeq" id="WP_232008841.1">
    <property type="nucleotide sequence ID" value="NZ_AP018786.1"/>
</dbReference>
<sequence length="455" mass="49502">MALPRSVQDAVRSHRLFDLGRQALSFAAHRMRDTQLQEVASSMTLATLLSLVPLLAVSLAVFAAFPSFESSRKALEEAVLTSFLPLEYSEVVVKYLHAFSQQATGLGAFGIGGLSVTALLLIDKFFVTVNRIFKVRTMRPWSQRAVIYWALLTLAPLAITLSLTLSGQMLKLAFGEDAGVSLFPTWVLALFQMLLQGLGYALLYKLVPNCHVPMSHALTGGMSVAVVGQIVKQGFEVYVTAGTLSTLYGAFVAFPVFLLWLYVNWILVFSGAAVTATIPLLTSGRYADSYRTGNDFLTGVALLRVMTAERAAGRSSLGVEELADRVDSYPEAVSRILSRLADAGYVGELATGRRRLTPAWALLADPETKTLREAFHALLVDPHNTLVRPESAQPKKGEGMLCEWYDTWTREHTLETPLSALLEGVSLERRPEGAAAVDSSSTSDAQSADRPPSRA</sequence>
<evidence type="ECO:0000256" key="5">
    <source>
        <dbReference type="ARBA" id="ARBA00023136"/>
    </source>
</evidence>
<feature type="transmembrane region" description="Helical" evidence="7">
    <location>
        <begin position="237"/>
        <end position="256"/>
    </location>
</feature>
<evidence type="ECO:0000313" key="8">
    <source>
        <dbReference type="EMBL" id="BBF23109.1"/>
    </source>
</evidence>
<proteinExistence type="predicted"/>
<feature type="transmembrane region" description="Helical" evidence="7">
    <location>
        <begin position="262"/>
        <end position="281"/>
    </location>
</feature>
<dbReference type="Pfam" id="PF03631">
    <property type="entry name" value="Virul_fac_BrkB"/>
    <property type="match status" value="1"/>
</dbReference>
<keyword evidence="5 7" id="KW-0472">Membrane</keyword>
<evidence type="ECO:0000256" key="6">
    <source>
        <dbReference type="SAM" id="MobiDB-lite"/>
    </source>
</evidence>
<dbReference type="EMBL" id="AP018786">
    <property type="protein sequence ID" value="BBF23109.1"/>
    <property type="molecule type" value="Genomic_DNA"/>
</dbReference>
<gene>
    <name evidence="8" type="ORF">SUTMEG_10000</name>
</gene>
<keyword evidence="2" id="KW-1003">Cell membrane</keyword>
<reference evidence="8 9" key="1">
    <citation type="journal article" date="2018" name="Int. J. Syst. Evol. Microbiol.">
        <title>Mesosutterella multiformis gen. nov., sp. nov., a member of the family Sutterellaceae and Sutterella megalosphaeroides sp. nov., isolated from human faeces.</title>
        <authorList>
            <person name="Sakamoto M."/>
            <person name="Ikeyama N."/>
            <person name="Kunihiro T."/>
            <person name="Iino T."/>
            <person name="Yuki M."/>
            <person name="Ohkuma M."/>
        </authorList>
    </citation>
    <scope>NUCLEOTIDE SEQUENCE [LARGE SCALE GENOMIC DNA]</scope>
    <source>
        <strain evidence="8 9">6FBBBH3</strain>
    </source>
</reference>
<dbReference type="PANTHER" id="PTHR30213">
    <property type="entry name" value="INNER MEMBRANE PROTEIN YHJD"/>
    <property type="match status" value="1"/>
</dbReference>
<keyword evidence="3 7" id="KW-0812">Transmembrane</keyword>
<feature type="transmembrane region" description="Helical" evidence="7">
    <location>
        <begin position="106"/>
        <end position="126"/>
    </location>
</feature>
<accession>A0A2Z6I9P7</accession>
<protein>
    <submittedName>
        <fullName evidence="8">UPF0761 membrane protein</fullName>
    </submittedName>
</protein>
<feature type="transmembrane region" description="Helical" evidence="7">
    <location>
        <begin position="185"/>
        <end position="204"/>
    </location>
</feature>
<evidence type="ECO:0000256" key="1">
    <source>
        <dbReference type="ARBA" id="ARBA00004651"/>
    </source>
</evidence>
<name>A0A2Z6I9P7_9BURK</name>
<dbReference type="GO" id="GO:0005886">
    <property type="term" value="C:plasma membrane"/>
    <property type="evidence" value="ECO:0007669"/>
    <property type="project" value="UniProtKB-SubCell"/>
</dbReference>
<organism evidence="8 9">
    <name type="scientific">Sutterella megalosphaeroides</name>
    <dbReference type="NCBI Taxonomy" id="2494234"/>
    <lineage>
        <taxon>Bacteria</taxon>
        <taxon>Pseudomonadati</taxon>
        <taxon>Pseudomonadota</taxon>
        <taxon>Betaproteobacteria</taxon>
        <taxon>Burkholderiales</taxon>
        <taxon>Sutterellaceae</taxon>
        <taxon>Sutterella</taxon>
    </lineage>
</organism>
<evidence type="ECO:0000256" key="4">
    <source>
        <dbReference type="ARBA" id="ARBA00022989"/>
    </source>
</evidence>
<comment type="subcellular location">
    <subcellularLocation>
        <location evidence="1">Cell membrane</location>
        <topology evidence="1">Multi-pass membrane protein</topology>
    </subcellularLocation>
</comment>
<dbReference type="AlphaFoldDB" id="A0A2Z6I9P7"/>
<evidence type="ECO:0000256" key="2">
    <source>
        <dbReference type="ARBA" id="ARBA00022475"/>
    </source>
</evidence>
<keyword evidence="9" id="KW-1185">Reference proteome</keyword>
<dbReference type="Gene3D" id="1.10.10.10">
    <property type="entry name" value="Winged helix-like DNA-binding domain superfamily/Winged helix DNA-binding domain"/>
    <property type="match status" value="1"/>
</dbReference>
<keyword evidence="4 7" id="KW-1133">Transmembrane helix</keyword>